<sequence>MWLPCLSTRQQSVTKYAQVTAALVDSDPLPSGADSGDAGDYEGNDEAEYNPRIPLSHQNELLALKNLNLEIRIQANGRLIEKEAEIFQLGATLSETNEKFIKELTYQREREAYYAKKFMDLEDQHTKRVKQLEDQHTKKFMDLEDQHTKRVKHLEDQHTKRVKHLEDKVAAEKLKNVNNEEGFNKLKLHNAQKQEAITKLKREDARLALQTGNPMNEKMALQPQAQAFRDAMQEPQSQIDSAQQASSSSLTPRLMVYVPIRFQASHLDKENLHLYAPRESRQYDGFAPSRTYAGGTGKVGTDKYGSNDHWDLGLCNVQLYTRRYCRDSRNCEWRHTELTPDERYYIGLLKPNGPKFLVQYDEYLLSKAPAVRRGLDR</sequence>
<protein>
    <submittedName>
        <fullName evidence="2">Uncharacterized protein</fullName>
    </submittedName>
</protein>
<proteinExistence type="predicted"/>
<feature type="compositionally biased region" description="Acidic residues" evidence="1">
    <location>
        <begin position="37"/>
        <end position="48"/>
    </location>
</feature>
<evidence type="ECO:0000313" key="3">
    <source>
        <dbReference type="Proteomes" id="UP000265663"/>
    </source>
</evidence>
<dbReference type="Proteomes" id="UP000265663">
    <property type="component" value="Unassembled WGS sequence"/>
</dbReference>
<name>A0A3M7MAW0_9PLEO</name>
<dbReference type="OrthoDB" id="3693336at2759"/>
<organism evidence="2 3">
    <name type="scientific">Pyrenophora seminiperda CCB06</name>
    <dbReference type="NCBI Taxonomy" id="1302712"/>
    <lineage>
        <taxon>Eukaryota</taxon>
        <taxon>Fungi</taxon>
        <taxon>Dikarya</taxon>
        <taxon>Ascomycota</taxon>
        <taxon>Pezizomycotina</taxon>
        <taxon>Dothideomycetes</taxon>
        <taxon>Pleosporomycetidae</taxon>
        <taxon>Pleosporales</taxon>
        <taxon>Pleosporineae</taxon>
        <taxon>Pleosporaceae</taxon>
        <taxon>Pyrenophora</taxon>
    </lineage>
</organism>
<accession>A0A3M7MAW0</accession>
<evidence type="ECO:0000256" key="1">
    <source>
        <dbReference type="SAM" id="MobiDB-lite"/>
    </source>
</evidence>
<reference evidence="2 3" key="1">
    <citation type="journal article" date="2014" name="PLoS ONE">
        <title>De novo Genome Assembly of the Fungal Plant Pathogen Pyrenophora semeniperda.</title>
        <authorList>
            <person name="Soliai M.M."/>
            <person name="Meyer S.E."/>
            <person name="Udall J.A."/>
            <person name="Elzinga D.E."/>
            <person name="Hermansen R.A."/>
            <person name="Bodily P.M."/>
            <person name="Hart A.A."/>
            <person name="Coleman C.E."/>
        </authorList>
    </citation>
    <scope>NUCLEOTIDE SEQUENCE [LARGE SCALE GENOMIC DNA]</scope>
    <source>
        <strain evidence="2 3">CCB06</strain>
        <tissue evidence="2">Mycelium</tissue>
    </source>
</reference>
<gene>
    <name evidence="2" type="ORF">GMOD_00006614</name>
</gene>
<dbReference type="AlphaFoldDB" id="A0A3M7MAW0"/>
<evidence type="ECO:0000313" key="2">
    <source>
        <dbReference type="EMBL" id="RMZ71494.1"/>
    </source>
</evidence>
<keyword evidence="3" id="KW-1185">Reference proteome</keyword>
<feature type="region of interest" description="Disordered" evidence="1">
    <location>
        <begin position="27"/>
        <end position="48"/>
    </location>
</feature>
<dbReference type="EMBL" id="KE747827">
    <property type="protein sequence ID" value="RMZ71494.1"/>
    <property type="molecule type" value="Genomic_DNA"/>
</dbReference>